<gene>
    <name evidence="2" type="ORF">GCM10017786_46630</name>
</gene>
<dbReference type="InterPro" id="IPR000073">
    <property type="entry name" value="AB_hydrolase_1"/>
</dbReference>
<dbReference type="InterPro" id="IPR050471">
    <property type="entry name" value="AB_hydrolase"/>
</dbReference>
<evidence type="ECO:0000259" key="1">
    <source>
        <dbReference type="Pfam" id="PF00561"/>
    </source>
</evidence>
<dbReference type="Gene3D" id="3.40.50.1820">
    <property type="entry name" value="alpha/beta hydrolase"/>
    <property type="match status" value="1"/>
</dbReference>
<reference evidence="3" key="1">
    <citation type="journal article" date="2019" name="Int. J. Syst. Evol. Microbiol.">
        <title>The Global Catalogue of Microorganisms (GCM) 10K type strain sequencing project: providing services to taxonomists for standard genome sequencing and annotation.</title>
        <authorList>
            <consortium name="The Broad Institute Genomics Platform"/>
            <consortium name="The Broad Institute Genome Sequencing Center for Infectious Disease"/>
            <person name="Wu L."/>
            <person name="Ma J."/>
        </authorList>
    </citation>
    <scope>NUCLEOTIDE SEQUENCE [LARGE SCALE GENOMIC DNA]</scope>
    <source>
        <strain evidence="3">CGMCC 4.7677</strain>
    </source>
</reference>
<comment type="caution">
    <text evidence="2">The sequence shown here is derived from an EMBL/GenBank/DDBJ whole genome shotgun (WGS) entry which is preliminary data.</text>
</comment>
<dbReference type="Pfam" id="PF00561">
    <property type="entry name" value="Abhydrolase_1"/>
    <property type="match status" value="1"/>
</dbReference>
<dbReference type="SUPFAM" id="SSF53474">
    <property type="entry name" value="alpha/beta-Hydrolases"/>
    <property type="match status" value="1"/>
</dbReference>
<dbReference type="InterPro" id="IPR029058">
    <property type="entry name" value="AB_hydrolase_fold"/>
</dbReference>
<evidence type="ECO:0000313" key="3">
    <source>
        <dbReference type="Proteomes" id="UP000605897"/>
    </source>
</evidence>
<dbReference type="Proteomes" id="UP000605897">
    <property type="component" value="Unassembled WGS sequence"/>
</dbReference>
<proteinExistence type="predicted"/>
<accession>A0ABQ3J6R1</accession>
<dbReference type="EMBL" id="BNAU01000005">
    <property type="protein sequence ID" value="GHF07647.1"/>
    <property type="molecule type" value="Genomic_DNA"/>
</dbReference>
<protein>
    <recommendedName>
        <fullName evidence="1">AB hydrolase-1 domain-containing protein</fullName>
    </recommendedName>
</protein>
<dbReference type="PANTHER" id="PTHR43433">
    <property type="entry name" value="HYDROLASE, ALPHA/BETA FOLD FAMILY PROTEIN"/>
    <property type="match status" value="1"/>
</dbReference>
<keyword evidence="3" id="KW-1185">Reference proteome</keyword>
<dbReference type="PANTHER" id="PTHR43433:SF10">
    <property type="entry name" value="AB HYDROLASE-1 DOMAIN-CONTAINING PROTEIN"/>
    <property type="match status" value="1"/>
</dbReference>
<evidence type="ECO:0000313" key="2">
    <source>
        <dbReference type="EMBL" id="GHF07647.1"/>
    </source>
</evidence>
<sequence>MPDAAAVTDPGRVSVDHELPLPGGRVLAWSETGAGTPVLFLAGAATGRSMTFGDQHLARLGVRLVTVDRPGIGASTPDPRRSAASTAADLDRLVTRLGGPLPVVANSQAAVFGLAAAARGIASRLLLVSPADEVADPRVFARLPGPVRDVVTRVREEPEAARAFFAGLGPDGMERMVLDGADPADRDVYADPAFLARYRAALREGFANDGAGYATDTLIAMSPWQLDWAAIRVRVRVWFGERDRVHSPDLGALLTARIPGAERRVVPGAGGALLWTHAEEILAAAVG</sequence>
<feature type="domain" description="AB hydrolase-1" evidence="1">
    <location>
        <begin position="37"/>
        <end position="277"/>
    </location>
</feature>
<name>A0ABQ3J6R1_9PSEU</name>
<organism evidence="2 3">
    <name type="scientific">Amycolatopsis deserti</name>
    <dbReference type="NCBI Taxonomy" id="185696"/>
    <lineage>
        <taxon>Bacteria</taxon>
        <taxon>Bacillati</taxon>
        <taxon>Actinomycetota</taxon>
        <taxon>Actinomycetes</taxon>
        <taxon>Pseudonocardiales</taxon>
        <taxon>Pseudonocardiaceae</taxon>
        <taxon>Amycolatopsis</taxon>
    </lineage>
</organism>